<evidence type="ECO:0000313" key="2">
    <source>
        <dbReference type="Proteomes" id="UP001216579"/>
    </source>
</evidence>
<evidence type="ECO:0000313" key="1">
    <source>
        <dbReference type="EMBL" id="MDF3291532.1"/>
    </source>
</evidence>
<reference evidence="1 2" key="1">
    <citation type="submission" date="2023-03" db="EMBL/GenBank/DDBJ databases">
        <title>Draft genome sequence of Streptomyces sp. RB6PN23 isolated from peat swamp forest in Thailand.</title>
        <authorList>
            <person name="Klaysubun C."/>
            <person name="Duangmal K."/>
        </authorList>
    </citation>
    <scope>NUCLEOTIDE SEQUENCE [LARGE SCALE GENOMIC DNA]</scope>
    <source>
        <strain evidence="1 2">RB6PN23</strain>
    </source>
</reference>
<sequence length="51" mass="5716">MPTDVVPTKLSTSVRRLSGSEAGSRLEWSGPNEIVEEQFKPLLVFTRHKTC</sequence>
<proteinExistence type="predicted"/>
<comment type="caution">
    <text evidence="1">The sequence shown here is derived from an EMBL/GenBank/DDBJ whole genome shotgun (WGS) entry which is preliminary data.</text>
</comment>
<name>A0ABT5ZP06_9ACTN</name>
<protein>
    <submittedName>
        <fullName evidence="1">Uncharacterized protein</fullName>
    </submittedName>
</protein>
<keyword evidence="2" id="KW-1185">Reference proteome</keyword>
<dbReference type="Proteomes" id="UP001216579">
    <property type="component" value="Unassembled WGS sequence"/>
</dbReference>
<dbReference type="EMBL" id="JARJBC010000013">
    <property type="protein sequence ID" value="MDF3291532.1"/>
    <property type="molecule type" value="Genomic_DNA"/>
</dbReference>
<organism evidence="1 2">
    <name type="scientific">Streptomyces silvisoli</name>
    <dbReference type="NCBI Taxonomy" id="3034235"/>
    <lineage>
        <taxon>Bacteria</taxon>
        <taxon>Bacillati</taxon>
        <taxon>Actinomycetota</taxon>
        <taxon>Actinomycetes</taxon>
        <taxon>Kitasatosporales</taxon>
        <taxon>Streptomycetaceae</taxon>
        <taxon>Streptomyces</taxon>
    </lineage>
</organism>
<gene>
    <name evidence="1" type="ORF">P3G67_20305</name>
</gene>
<dbReference type="RefSeq" id="WP_276094714.1">
    <property type="nucleotide sequence ID" value="NZ_JARJBC010000013.1"/>
</dbReference>
<accession>A0ABT5ZP06</accession>